<keyword evidence="3" id="KW-0223">Dioxygenase</keyword>
<dbReference type="GO" id="GO:0046491">
    <property type="term" value="P:L-methylmalonyl-CoA metabolic process"/>
    <property type="evidence" value="ECO:0007669"/>
    <property type="project" value="TreeGrafter"/>
</dbReference>
<dbReference type="AlphaFoldDB" id="A0A7X0MX10"/>
<name>A0A7X0MX10_9GAMM</name>
<dbReference type="RefSeq" id="WP_166843658.1">
    <property type="nucleotide sequence ID" value="NZ_JAAONY010000003.1"/>
</dbReference>
<dbReference type="GO" id="GO:0004493">
    <property type="term" value="F:methylmalonyl-CoA epimerase activity"/>
    <property type="evidence" value="ECO:0007669"/>
    <property type="project" value="TreeGrafter"/>
</dbReference>
<protein>
    <submittedName>
        <fullName evidence="3">Catechol 2,3-dioxygenase-like lactoylglutathione lyase family enzyme</fullName>
    </submittedName>
</protein>
<gene>
    <name evidence="3" type="ORF">HNR48_003548</name>
</gene>
<dbReference type="InParanoid" id="A0A7X0MX10"/>
<keyword evidence="3" id="KW-0456">Lyase</keyword>
<comment type="caution">
    <text evidence="3">The sequence shown here is derived from an EMBL/GenBank/DDBJ whole genome shotgun (WGS) entry which is preliminary data.</text>
</comment>
<dbReference type="Pfam" id="PF00903">
    <property type="entry name" value="Glyoxalase"/>
    <property type="match status" value="1"/>
</dbReference>
<keyword evidence="3" id="KW-0560">Oxidoreductase</keyword>
<dbReference type="InterPro" id="IPR004360">
    <property type="entry name" value="Glyas_Fos-R_dOase_dom"/>
</dbReference>
<dbReference type="PROSITE" id="PS00934">
    <property type="entry name" value="GLYOXALASE_I_1"/>
    <property type="match status" value="1"/>
</dbReference>
<dbReference type="Gene3D" id="3.10.180.10">
    <property type="entry name" value="2,3-Dihydroxybiphenyl 1,2-Dioxygenase, domain 1"/>
    <property type="match status" value="1"/>
</dbReference>
<dbReference type="SUPFAM" id="SSF54593">
    <property type="entry name" value="Glyoxalase/Bleomycin resistance protein/Dihydroxybiphenyl dioxygenase"/>
    <property type="match status" value="1"/>
</dbReference>
<dbReference type="InterPro" id="IPR051785">
    <property type="entry name" value="MMCE/EMCE_epimerase"/>
</dbReference>
<dbReference type="PANTHER" id="PTHR43048">
    <property type="entry name" value="METHYLMALONYL-COA EPIMERASE"/>
    <property type="match status" value="1"/>
</dbReference>
<proteinExistence type="predicted"/>
<evidence type="ECO:0000313" key="3">
    <source>
        <dbReference type="EMBL" id="MBB6523246.1"/>
    </source>
</evidence>
<keyword evidence="4" id="KW-1185">Reference proteome</keyword>
<dbReference type="InterPro" id="IPR029068">
    <property type="entry name" value="Glyas_Bleomycin-R_OHBP_Dase"/>
</dbReference>
<dbReference type="PANTHER" id="PTHR43048:SF4">
    <property type="entry name" value="RING-CLEAVING DIOXYGENASE-RELATED"/>
    <property type="match status" value="1"/>
</dbReference>
<dbReference type="InterPro" id="IPR018146">
    <property type="entry name" value="Glyoxalase_1_CS"/>
</dbReference>
<evidence type="ECO:0000259" key="2">
    <source>
        <dbReference type="PROSITE" id="PS51819"/>
    </source>
</evidence>
<dbReference type="GO" id="GO:0046872">
    <property type="term" value="F:metal ion binding"/>
    <property type="evidence" value="ECO:0007669"/>
    <property type="project" value="UniProtKB-KW"/>
</dbReference>
<dbReference type="InterPro" id="IPR037523">
    <property type="entry name" value="VOC_core"/>
</dbReference>
<dbReference type="PROSITE" id="PS51819">
    <property type="entry name" value="VOC"/>
    <property type="match status" value="1"/>
</dbReference>
<dbReference type="Proteomes" id="UP000528457">
    <property type="component" value="Unassembled WGS sequence"/>
</dbReference>
<sequence length="126" mass="13958">MSTITQIGQIAICVNDVPAALDFYRDILGLQHLFSPGENLAFLQCGQTRIMLTEPQGAGEAGHNSILYYQMSDIELFYDHLISEGVEGERPPAFAAPMPDYDLWLAFVKDPEGNLIGLMEEKPKTP</sequence>
<accession>A0A7X0MX10</accession>
<keyword evidence="1" id="KW-0479">Metal-binding</keyword>
<reference evidence="3 4" key="1">
    <citation type="submission" date="2020-08" db="EMBL/GenBank/DDBJ databases">
        <title>Genomic Encyclopedia of Type Strains, Phase IV (KMG-IV): sequencing the most valuable type-strain genomes for metagenomic binning, comparative biology and taxonomic classification.</title>
        <authorList>
            <person name="Goeker M."/>
        </authorList>
    </citation>
    <scope>NUCLEOTIDE SEQUENCE [LARGE SCALE GENOMIC DNA]</scope>
    <source>
        <strain evidence="3 4">DSM 22368</strain>
    </source>
</reference>
<dbReference type="GO" id="GO:0051213">
    <property type="term" value="F:dioxygenase activity"/>
    <property type="evidence" value="ECO:0007669"/>
    <property type="project" value="UniProtKB-KW"/>
</dbReference>
<feature type="domain" description="VOC" evidence="2">
    <location>
        <begin position="6"/>
        <end position="121"/>
    </location>
</feature>
<organism evidence="3 4">
    <name type="scientific">Pseudoteredinibacter isoporae</name>
    <dbReference type="NCBI Taxonomy" id="570281"/>
    <lineage>
        <taxon>Bacteria</taxon>
        <taxon>Pseudomonadati</taxon>
        <taxon>Pseudomonadota</taxon>
        <taxon>Gammaproteobacteria</taxon>
        <taxon>Cellvibrionales</taxon>
        <taxon>Cellvibrionaceae</taxon>
        <taxon>Pseudoteredinibacter</taxon>
    </lineage>
</organism>
<evidence type="ECO:0000256" key="1">
    <source>
        <dbReference type="ARBA" id="ARBA00022723"/>
    </source>
</evidence>
<dbReference type="EMBL" id="JACHHT010000003">
    <property type="protein sequence ID" value="MBB6523246.1"/>
    <property type="molecule type" value="Genomic_DNA"/>
</dbReference>
<dbReference type="GO" id="GO:0004462">
    <property type="term" value="F:lactoylglutathione lyase activity"/>
    <property type="evidence" value="ECO:0007669"/>
    <property type="project" value="InterPro"/>
</dbReference>
<evidence type="ECO:0000313" key="4">
    <source>
        <dbReference type="Proteomes" id="UP000528457"/>
    </source>
</evidence>
<dbReference type="CDD" id="cd06587">
    <property type="entry name" value="VOC"/>
    <property type="match status" value="1"/>
</dbReference>